<dbReference type="EMBL" id="HBNS01015066">
    <property type="protein sequence ID" value="CAE4601836.1"/>
    <property type="molecule type" value="Transcribed_RNA"/>
</dbReference>
<dbReference type="PROSITE" id="PS50003">
    <property type="entry name" value="PH_DOMAIN"/>
    <property type="match status" value="1"/>
</dbReference>
<gene>
    <name evidence="3" type="ORF">DBRI00130_LOCUS12104</name>
</gene>
<reference evidence="3" key="1">
    <citation type="submission" date="2021-01" db="EMBL/GenBank/DDBJ databases">
        <authorList>
            <person name="Corre E."/>
            <person name="Pelletier E."/>
            <person name="Niang G."/>
            <person name="Scheremetjew M."/>
            <person name="Finn R."/>
            <person name="Kale V."/>
            <person name="Holt S."/>
            <person name="Cochrane G."/>
            <person name="Meng A."/>
            <person name="Brown T."/>
            <person name="Cohen L."/>
        </authorList>
    </citation>
    <scope>NUCLEOTIDE SEQUENCE</scope>
    <source>
        <strain evidence="3">GSO104</strain>
    </source>
</reference>
<dbReference type="InterPro" id="IPR009769">
    <property type="entry name" value="EDR2_C"/>
</dbReference>
<dbReference type="SMART" id="SM00233">
    <property type="entry name" value="PH"/>
    <property type="match status" value="1"/>
</dbReference>
<organism evidence="3">
    <name type="scientific">Ditylum brightwellii</name>
    <dbReference type="NCBI Taxonomy" id="49249"/>
    <lineage>
        <taxon>Eukaryota</taxon>
        <taxon>Sar</taxon>
        <taxon>Stramenopiles</taxon>
        <taxon>Ochrophyta</taxon>
        <taxon>Bacillariophyta</taxon>
        <taxon>Mediophyceae</taxon>
        <taxon>Lithodesmiophycidae</taxon>
        <taxon>Lithodesmiales</taxon>
        <taxon>Lithodesmiaceae</taxon>
        <taxon>Ditylum</taxon>
    </lineage>
</organism>
<dbReference type="Gene3D" id="2.30.29.30">
    <property type="entry name" value="Pleckstrin-homology domain (PH domain)/Phosphotyrosine-binding domain (PTB)"/>
    <property type="match status" value="1"/>
</dbReference>
<dbReference type="Pfam" id="PF07059">
    <property type="entry name" value="EDR2_C"/>
    <property type="match status" value="1"/>
</dbReference>
<proteinExistence type="predicted"/>
<name>A0A6S8XZU4_9STRA</name>
<evidence type="ECO:0000259" key="2">
    <source>
        <dbReference type="PROSITE" id="PS50003"/>
    </source>
</evidence>
<dbReference type="AlphaFoldDB" id="A0A6S8XZU4"/>
<dbReference type="InterPro" id="IPR001849">
    <property type="entry name" value="PH_domain"/>
</dbReference>
<dbReference type="Pfam" id="PF00169">
    <property type="entry name" value="PH"/>
    <property type="match status" value="1"/>
</dbReference>
<dbReference type="InterPro" id="IPR011993">
    <property type="entry name" value="PH-like_dom_sf"/>
</dbReference>
<feature type="compositionally biased region" description="Polar residues" evidence="1">
    <location>
        <begin position="204"/>
        <end position="228"/>
    </location>
</feature>
<dbReference type="PANTHER" id="PTHR31558">
    <property type="entry name" value="CW14 PROTEIN"/>
    <property type="match status" value="1"/>
</dbReference>
<protein>
    <recommendedName>
        <fullName evidence="2">PH domain-containing protein</fullName>
    </recommendedName>
</protein>
<accession>A0A6S8XZU4</accession>
<dbReference type="SUPFAM" id="SSF50729">
    <property type="entry name" value="PH domain-like"/>
    <property type="match status" value="1"/>
</dbReference>
<feature type="region of interest" description="Disordered" evidence="1">
    <location>
        <begin position="200"/>
        <end position="246"/>
    </location>
</feature>
<evidence type="ECO:0000256" key="1">
    <source>
        <dbReference type="SAM" id="MobiDB-lite"/>
    </source>
</evidence>
<sequence>MSPTTPPSSPVAAAIESTQLAKDTSAGAADETDHYDSDEMDNPLPGTSVAPSQFDLVASLYKRRGGLGRNADVNWVARCFSLCGPVLCYYDSPDVDNFDPSKPRGRLNLAKEDTAALMHTRHKKSGAPTEFLLTVNIYVLGAKRKWGLCCNNKEEQIEWYNAIKRYDGKTAEIEKDHFSLRDFVVESQYPLIQKSKWLKKQKSPPITKSQLSPARTPNRSTDRSSSADGSVIFSEGDSDRLNSTPEEKSRNLIDLEVLASIVALNVAAYCMRYGNVHVYWISIIALNLIVVNLLRREASKYDAAVSSLPSQANTFSNLKSRGKYQNKTKGPVRIKYQAFQQVRPAGTTLQRANPKANSSVADIEKEHGPMSTQSIRAYCISPYDYDLSSENAYWNVDARNFNLRVGPNYKKNRLKEPSSPALYDLISVDFIRADTTLKKASDAFTVPNIPGITDIDTGHPHVPPMFVINAWIPLEDHGVFGKVTDAPSINCVMCLAIAEHTLKALKDIDNAPPAVKLFAEWCRIAETDDEFRARFKALGIVCDIEKTNIPSFIASYNGKPALVTKSGTFIRHEHYIEFCVNVHMWGFLARKGLVTLTPKFAEFVLDIGFTIEAKRDHELPEVLLGGMRLIHFDPEKVIGDKIESVRE</sequence>
<feature type="compositionally biased region" description="Basic and acidic residues" evidence="1">
    <location>
        <begin position="237"/>
        <end position="246"/>
    </location>
</feature>
<evidence type="ECO:0000313" key="3">
    <source>
        <dbReference type="EMBL" id="CAE4601836.1"/>
    </source>
</evidence>
<feature type="region of interest" description="Disordered" evidence="1">
    <location>
        <begin position="19"/>
        <end position="48"/>
    </location>
</feature>
<feature type="domain" description="PH" evidence="2">
    <location>
        <begin position="60"/>
        <end position="168"/>
    </location>
</feature>